<dbReference type="Proteomes" id="UP000024635">
    <property type="component" value="Unassembled WGS sequence"/>
</dbReference>
<keyword evidence="2" id="KW-1185">Reference proteome</keyword>
<comment type="caution">
    <text evidence="1">The sequence shown here is derived from an EMBL/GenBank/DDBJ whole genome shotgun (WGS) entry which is preliminary data.</text>
</comment>
<proteinExistence type="predicted"/>
<evidence type="ECO:0000313" key="2">
    <source>
        <dbReference type="Proteomes" id="UP000024635"/>
    </source>
</evidence>
<name>A0A016VX65_9BILA</name>
<protein>
    <submittedName>
        <fullName evidence="1">Uncharacterized protein</fullName>
    </submittedName>
</protein>
<dbReference type="AlphaFoldDB" id="A0A016VX65"/>
<sequence length="75" mass="8521">MRNYQDNSDVVPVSILRILQRPHTSLAEAVKTYAATQPRRTRALLESTLVLHVRRDIVTHLLTVSWLASICPTRA</sequence>
<organism evidence="1 2">
    <name type="scientific">Ancylostoma ceylanicum</name>
    <dbReference type="NCBI Taxonomy" id="53326"/>
    <lineage>
        <taxon>Eukaryota</taxon>
        <taxon>Metazoa</taxon>
        <taxon>Ecdysozoa</taxon>
        <taxon>Nematoda</taxon>
        <taxon>Chromadorea</taxon>
        <taxon>Rhabditida</taxon>
        <taxon>Rhabditina</taxon>
        <taxon>Rhabditomorpha</taxon>
        <taxon>Strongyloidea</taxon>
        <taxon>Ancylostomatidae</taxon>
        <taxon>Ancylostomatinae</taxon>
        <taxon>Ancylostoma</taxon>
    </lineage>
</organism>
<dbReference type="EMBL" id="JARK01001340">
    <property type="protein sequence ID" value="EYC31577.1"/>
    <property type="molecule type" value="Genomic_DNA"/>
</dbReference>
<accession>A0A016VX65</accession>
<gene>
    <name evidence="1" type="primary">Acey_s0004.g2226</name>
    <name evidence="1" type="ORF">Y032_0004g2226</name>
</gene>
<evidence type="ECO:0000313" key="1">
    <source>
        <dbReference type="EMBL" id="EYC31577.1"/>
    </source>
</evidence>
<reference evidence="2" key="1">
    <citation type="journal article" date="2015" name="Nat. Genet.">
        <title>The genome and transcriptome of the zoonotic hookworm Ancylostoma ceylanicum identify infection-specific gene families.</title>
        <authorList>
            <person name="Schwarz E.M."/>
            <person name="Hu Y."/>
            <person name="Antoshechkin I."/>
            <person name="Miller M.M."/>
            <person name="Sternberg P.W."/>
            <person name="Aroian R.V."/>
        </authorList>
    </citation>
    <scope>NUCLEOTIDE SEQUENCE</scope>
    <source>
        <strain evidence="2">HY135</strain>
    </source>
</reference>